<evidence type="ECO:0008006" key="4">
    <source>
        <dbReference type="Google" id="ProtNLM"/>
    </source>
</evidence>
<dbReference type="EMBL" id="FUWV01000001">
    <property type="protein sequence ID" value="SJZ35472.1"/>
    <property type="molecule type" value="Genomic_DNA"/>
</dbReference>
<dbReference type="InterPro" id="IPR002829">
    <property type="entry name" value="DUF116"/>
</dbReference>
<sequence>MEVNQLNLKTEENNKLFFILFIITLLMMAFVFMIACIFIFSSRRIYKNILLIIFGSLIVFLCFIILGILILFFSKSNKKTHFLFLKWMNLSFKIFYPFIYIVSQSIRIDKDKVRRLYTQINNYLVSKQKIPVVKGNNILLLTPHCIQWAKCPYKVTNDVMNCKLCGKCQVKDLVELSRKYDTGLSIVTGGTLARQNVVQKKPKAIVAIACERDLFSGIQDVKSIPVLGIINERPEGPCYNTRINISKVEEAILYFLKGGKK</sequence>
<accession>A0A1T4JYZ4</accession>
<feature type="transmembrane region" description="Helical" evidence="1">
    <location>
        <begin position="49"/>
        <end position="72"/>
    </location>
</feature>
<evidence type="ECO:0000313" key="2">
    <source>
        <dbReference type="EMBL" id="SJZ35472.1"/>
    </source>
</evidence>
<protein>
    <recommendedName>
        <fullName evidence="4">DUF116 domain-containing protein</fullName>
    </recommendedName>
</protein>
<keyword evidence="1" id="KW-1133">Transmembrane helix</keyword>
<keyword evidence="3" id="KW-1185">Reference proteome</keyword>
<name>A0A1T4JYZ4_9FIRM</name>
<keyword evidence="1" id="KW-0472">Membrane</keyword>
<feature type="transmembrane region" description="Helical" evidence="1">
    <location>
        <begin position="84"/>
        <end position="102"/>
    </location>
</feature>
<organism evidence="2 3">
    <name type="scientific">Garciella nitratireducens DSM 15102</name>
    <dbReference type="NCBI Taxonomy" id="1121911"/>
    <lineage>
        <taxon>Bacteria</taxon>
        <taxon>Bacillati</taxon>
        <taxon>Bacillota</taxon>
        <taxon>Clostridia</taxon>
        <taxon>Eubacteriales</taxon>
        <taxon>Eubacteriaceae</taxon>
        <taxon>Garciella</taxon>
    </lineage>
</organism>
<reference evidence="2 3" key="1">
    <citation type="submission" date="2017-02" db="EMBL/GenBank/DDBJ databases">
        <authorList>
            <person name="Peterson S.W."/>
        </authorList>
    </citation>
    <scope>NUCLEOTIDE SEQUENCE [LARGE SCALE GENOMIC DNA]</scope>
    <source>
        <strain evidence="2 3">DSM 15102</strain>
    </source>
</reference>
<dbReference type="Proteomes" id="UP000196365">
    <property type="component" value="Unassembled WGS sequence"/>
</dbReference>
<proteinExistence type="predicted"/>
<dbReference type="PANTHER" id="PTHR43801">
    <property type="entry name" value="NUCLEOTIDE-BINDING PROTEIN-RELATED"/>
    <property type="match status" value="1"/>
</dbReference>
<dbReference type="AlphaFoldDB" id="A0A1T4JYZ4"/>
<dbReference type="Pfam" id="PF01976">
    <property type="entry name" value="DUF116"/>
    <property type="match status" value="1"/>
</dbReference>
<evidence type="ECO:0000256" key="1">
    <source>
        <dbReference type="SAM" id="Phobius"/>
    </source>
</evidence>
<feature type="transmembrane region" description="Helical" evidence="1">
    <location>
        <begin position="16"/>
        <end position="40"/>
    </location>
</feature>
<dbReference type="PANTHER" id="PTHR43801:SF1">
    <property type="entry name" value="POLYPRENYL SYNTHETASE"/>
    <property type="match status" value="1"/>
</dbReference>
<evidence type="ECO:0000313" key="3">
    <source>
        <dbReference type="Proteomes" id="UP000196365"/>
    </source>
</evidence>
<keyword evidence="1" id="KW-0812">Transmembrane</keyword>
<gene>
    <name evidence="2" type="ORF">SAMN02745973_00229</name>
</gene>